<dbReference type="InterPro" id="IPR004638">
    <property type="entry name" value="EmrB-like"/>
</dbReference>
<feature type="transmembrane region" description="Helical" evidence="8">
    <location>
        <begin position="185"/>
        <end position="206"/>
    </location>
</feature>
<keyword evidence="4" id="KW-1003">Cell membrane</keyword>
<gene>
    <name evidence="10" type="ORF">I7412_21725</name>
</gene>
<comment type="subcellular location">
    <subcellularLocation>
        <location evidence="1">Cell membrane</location>
        <topology evidence="1">Multi-pass membrane protein</topology>
    </subcellularLocation>
</comment>
<dbReference type="PANTHER" id="PTHR42718">
    <property type="entry name" value="MAJOR FACILITATOR SUPERFAMILY MULTIDRUG TRANSPORTER MFSC"/>
    <property type="match status" value="1"/>
</dbReference>
<organism evidence="10 11">
    <name type="scientific">Frankia nepalensis</name>
    <dbReference type="NCBI Taxonomy" id="1836974"/>
    <lineage>
        <taxon>Bacteria</taxon>
        <taxon>Bacillati</taxon>
        <taxon>Actinomycetota</taxon>
        <taxon>Actinomycetes</taxon>
        <taxon>Frankiales</taxon>
        <taxon>Frankiaceae</taxon>
        <taxon>Frankia</taxon>
    </lineage>
</organism>
<feature type="transmembrane region" description="Helical" evidence="8">
    <location>
        <begin position="454"/>
        <end position="473"/>
    </location>
</feature>
<evidence type="ECO:0000313" key="11">
    <source>
        <dbReference type="Proteomes" id="UP000604475"/>
    </source>
</evidence>
<dbReference type="NCBIfam" id="TIGR00711">
    <property type="entry name" value="efflux_EmrB"/>
    <property type="match status" value="1"/>
</dbReference>
<reference evidence="10" key="1">
    <citation type="submission" date="2020-12" db="EMBL/GenBank/DDBJ databases">
        <title>Genomic characterization of non-nitrogen-fixing Frankia strains.</title>
        <authorList>
            <person name="Carlos-Shanley C."/>
            <person name="Guerra T."/>
            <person name="Hahn D."/>
        </authorList>
    </citation>
    <scope>NUCLEOTIDE SEQUENCE</scope>
    <source>
        <strain evidence="10">CN6</strain>
    </source>
</reference>
<name>A0A937UQ52_9ACTN</name>
<dbReference type="RefSeq" id="WP_203001422.1">
    <property type="nucleotide sequence ID" value="NZ_JADWYU010000138.1"/>
</dbReference>
<dbReference type="PRINTS" id="PR01036">
    <property type="entry name" value="TCRTETB"/>
</dbReference>
<feature type="transmembrane region" description="Helical" evidence="8">
    <location>
        <begin position="284"/>
        <end position="304"/>
    </location>
</feature>
<accession>A0A937UQ52</accession>
<feature type="transmembrane region" description="Helical" evidence="8">
    <location>
        <begin position="349"/>
        <end position="368"/>
    </location>
</feature>
<dbReference type="PANTHER" id="PTHR42718:SF9">
    <property type="entry name" value="MAJOR FACILITATOR SUPERFAMILY MULTIDRUG TRANSPORTER MFSC"/>
    <property type="match status" value="1"/>
</dbReference>
<dbReference type="Pfam" id="PF07690">
    <property type="entry name" value="MFS_1"/>
    <property type="match status" value="1"/>
</dbReference>
<evidence type="ECO:0000256" key="7">
    <source>
        <dbReference type="ARBA" id="ARBA00023136"/>
    </source>
</evidence>
<evidence type="ECO:0000256" key="5">
    <source>
        <dbReference type="ARBA" id="ARBA00022692"/>
    </source>
</evidence>
<dbReference type="Gene3D" id="1.20.1250.20">
    <property type="entry name" value="MFS general substrate transporter like domains"/>
    <property type="match status" value="1"/>
</dbReference>
<feature type="domain" description="Major facilitator superfamily (MFS) profile" evidence="9">
    <location>
        <begin position="30"/>
        <end position="478"/>
    </location>
</feature>
<proteinExistence type="inferred from homology"/>
<evidence type="ECO:0000256" key="3">
    <source>
        <dbReference type="ARBA" id="ARBA00022448"/>
    </source>
</evidence>
<dbReference type="InterPro" id="IPR020846">
    <property type="entry name" value="MFS_dom"/>
</dbReference>
<dbReference type="InterPro" id="IPR011701">
    <property type="entry name" value="MFS"/>
</dbReference>
<dbReference type="EMBL" id="JAEACQ010000236">
    <property type="protein sequence ID" value="MBL7629743.1"/>
    <property type="molecule type" value="Genomic_DNA"/>
</dbReference>
<evidence type="ECO:0000256" key="4">
    <source>
        <dbReference type="ARBA" id="ARBA00022475"/>
    </source>
</evidence>
<dbReference type="Proteomes" id="UP000604475">
    <property type="component" value="Unassembled WGS sequence"/>
</dbReference>
<evidence type="ECO:0000256" key="1">
    <source>
        <dbReference type="ARBA" id="ARBA00004651"/>
    </source>
</evidence>
<feature type="transmembrane region" description="Helical" evidence="8">
    <location>
        <begin position="242"/>
        <end position="263"/>
    </location>
</feature>
<comment type="similarity">
    <text evidence="2">Belongs to the major facilitator superfamily. EmrB family.</text>
</comment>
<comment type="caution">
    <text evidence="10">The sequence shown here is derived from an EMBL/GenBank/DDBJ whole genome shotgun (WGS) entry which is preliminary data.</text>
</comment>
<evidence type="ECO:0000256" key="8">
    <source>
        <dbReference type="SAM" id="Phobius"/>
    </source>
</evidence>
<feature type="transmembrane region" description="Helical" evidence="8">
    <location>
        <begin position="28"/>
        <end position="48"/>
    </location>
</feature>
<feature type="transmembrane region" description="Helical" evidence="8">
    <location>
        <begin position="68"/>
        <end position="87"/>
    </location>
</feature>
<keyword evidence="6 8" id="KW-1133">Transmembrane helix</keyword>
<keyword evidence="5 8" id="KW-0812">Transmembrane</keyword>
<feature type="transmembrane region" description="Helical" evidence="8">
    <location>
        <begin position="99"/>
        <end position="122"/>
    </location>
</feature>
<evidence type="ECO:0000259" key="9">
    <source>
        <dbReference type="PROSITE" id="PS50850"/>
    </source>
</evidence>
<dbReference type="GO" id="GO:0022857">
    <property type="term" value="F:transmembrane transporter activity"/>
    <property type="evidence" value="ECO:0007669"/>
    <property type="project" value="InterPro"/>
</dbReference>
<feature type="transmembrane region" description="Helical" evidence="8">
    <location>
        <begin position="316"/>
        <end position="337"/>
    </location>
</feature>
<feature type="transmembrane region" description="Helical" evidence="8">
    <location>
        <begin position="158"/>
        <end position="179"/>
    </location>
</feature>
<evidence type="ECO:0000256" key="2">
    <source>
        <dbReference type="ARBA" id="ARBA00008537"/>
    </source>
</evidence>
<keyword evidence="3" id="KW-0813">Transport</keyword>
<dbReference type="Gene3D" id="1.20.1720.10">
    <property type="entry name" value="Multidrug resistance protein D"/>
    <property type="match status" value="1"/>
</dbReference>
<keyword evidence="7 8" id="KW-0472">Membrane</keyword>
<keyword evidence="11" id="KW-1185">Reference proteome</keyword>
<evidence type="ECO:0000313" key="10">
    <source>
        <dbReference type="EMBL" id="MBL7629743.1"/>
    </source>
</evidence>
<protein>
    <submittedName>
        <fullName evidence="10">DHA2 family efflux MFS transporter permease subunit</fullName>
    </submittedName>
</protein>
<feature type="transmembrane region" description="Helical" evidence="8">
    <location>
        <begin position="218"/>
        <end position="236"/>
    </location>
</feature>
<dbReference type="SUPFAM" id="SSF103473">
    <property type="entry name" value="MFS general substrate transporter"/>
    <property type="match status" value="1"/>
</dbReference>
<dbReference type="GO" id="GO:0005886">
    <property type="term" value="C:plasma membrane"/>
    <property type="evidence" value="ECO:0007669"/>
    <property type="project" value="UniProtKB-SubCell"/>
</dbReference>
<dbReference type="InterPro" id="IPR036259">
    <property type="entry name" value="MFS_trans_sf"/>
</dbReference>
<sequence length="505" mass="51584">MATSAARPSGSGTTGGPAATELSKNRRYLVLAVCCSSLFIVGLDTTILNVGLPSLKDDLRAPDSGLQWTIDAYGLVIASLLLFSGSMGDRFGRRRIFRIGLVLFSAGSLLCSLAPTLGWLIAFRMVQAVGGSMLNPVAMGIITNTFTDRRERARAIGIWGGVIGLSMAVGPVLGGLLVQGVSWRSIFWINVPVGIAALVLTTLYVPESKAATARRFDPLGQLLVAATLGSLTYAIIEAPAAGWTSTQSIVSFSIAAAALAGLVGCESRRDEPLLDLRFFRSAPFAGATAIAACAFAAMGGFLFLNTLYLQNVRGYSALHAGLMMLPMAAVTAPTAPLSGRLVANHGPRPSLLIAGVALPASGVLLAFVGPDTSLAQLICAYVLFGLGFGMVNAPITNTAVSGMPLAQAGVAGAVASTSRQVGMTLGVAVFGSVAATHASSQAGPAAIDPTSAPAWWIMVGCGAAIGVLGVVTTGRWARATAARTAALFVAQPRRADADVVPAPGG</sequence>
<dbReference type="AlphaFoldDB" id="A0A937UQ52"/>
<dbReference type="CDD" id="cd17321">
    <property type="entry name" value="MFS_MMR_MDR_like"/>
    <property type="match status" value="1"/>
</dbReference>
<feature type="transmembrane region" description="Helical" evidence="8">
    <location>
        <begin position="374"/>
        <end position="393"/>
    </location>
</feature>
<evidence type="ECO:0000256" key="6">
    <source>
        <dbReference type="ARBA" id="ARBA00022989"/>
    </source>
</evidence>
<dbReference type="PROSITE" id="PS50850">
    <property type="entry name" value="MFS"/>
    <property type="match status" value="1"/>
</dbReference>